<evidence type="ECO:0000256" key="6">
    <source>
        <dbReference type="ARBA" id="ARBA00023315"/>
    </source>
</evidence>
<evidence type="ECO:0000256" key="3">
    <source>
        <dbReference type="ARBA" id="ARBA00011484"/>
    </source>
</evidence>
<comment type="catalytic activity">
    <reaction evidence="8">
        <text>N(6)-[(R)-dihydrolipoyl]-L-lysyl-[protein] + acetyl-CoA = N(6)-[(R)-S(8)-acetyldihydrolipoyl]-L-lysyl-[protein] + CoA</text>
        <dbReference type="Rhea" id="RHEA:17017"/>
        <dbReference type="Rhea" id="RHEA-COMP:10475"/>
        <dbReference type="Rhea" id="RHEA-COMP:10478"/>
        <dbReference type="ChEBI" id="CHEBI:57287"/>
        <dbReference type="ChEBI" id="CHEBI:57288"/>
        <dbReference type="ChEBI" id="CHEBI:83100"/>
        <dbReference type="ChEBI" id="CHEBI:83111"/>
        <dbReference type="EC" id="2.3.1.12"/>
    </reaction>
</comment>
<dbReference type="EC" id="2.3.1.-" evidence="9"/>
<evidence type="ECO:0000313" key="13">
    <source>
        <dbReference type="EMBL" id="OUS39339.1"/>
    </source>
</evidence>
<dbReference type="EMBL" id="MABE01000568">
    <property type="protein sequence ID" value="OUS39339.1"/>
    <property type="molecule type" value="Genomic_DNA"/>
</dbReference>
<evidence type="ECO:0000256" key="8">
    <source>
        <dbReference type="ARBA" id="ARBA00048370"/>
    </source>
</evidence>
<evidence type="ECO:0000256" key="4">
    <source>
        <dbReference type="ARBA" id="ARBA00022679"/>
    </source>
</evidence>
<gene>
    <name evidence="13" type="ORF">A9R00_09810</name>
</gene>
<keyword evidence="6 9" id="KW-0012">Acyltransferase</keyword>
<keyword evidence="4 9" id="KW-0808">Transferase</keyword>
<dbReference type="PANTHER" id="PTHR43178:SF2">
    <property type="entry name" value="DIHYDROLIPOYLLYSINE-RESIDUE ACETYLTRANSFERASE COMPONENT OF PYRUVATE DEHYDROGENASE COMPLEX"/>
    <property type="match status" value="1"/>
</dbReference>
<dbReference type="AlphaFoldDB" id="A0A1Y5HPZ7"/>
<evidence type="ECO:0000259" key="11">
    <source>
        <dbReference type="PROSITE" id="PS50968"/>
    </source>
</evidence>
<dbReference type="Pfam" id="PF00364">
    <property type="entry name" value="Biotin_lipoyl"/>
    <property type="match status" value="1"/>
</dbReference>
<protein>
    <recommendedName>
        <fullName evidence="9">Dihydrolipoamide acetyltransferase component of pyruvate dehydrogenase complex</fullName>
        <ecNumber evidence="9">2.3.1.-</ecNumber>
    </recommendedName>
</protein>
<dbReference type="PROSITE" id="PS00189">
    <property type="entry name" value="LIPOYL"/>
    <property type="match status" value="1"/>
</dbReference>
<dbReference type="GO" id="GO:0005737">
    <property type="term" value="C:cytoplasm"/>
    <property type="evidence" value="ECO:0007669"/>
    <property type="project" value="TreeGrafter"/>
</dbReference>
<dbReference type="SUPFAM" id="SSF51230">
    <property type="entry name" value="Single hybrid motif"/>
    <property type="match status" value="1"/>
</dbReference>
<proteinExistence type="inferred from homology"/>
<feature type="domain" description="Peripheral subunit-binding (PSBD)" evidence="12">
    <location>
        <begin position="121"/>
        <end position="158"/>
    </location>
</feature>
<name>A0A1Y5HPZ7_OLEAN</name>
<sequence>SDQVEVIELLVKIGEEVDAEQSVLTLETDKASMEIPAGKSGRVEKILLTLGDKVSVGDAMIELMVSESAELGTASSAESKKEAPPTKENNPAPATSAAVGNKPAAQVAKPSEDIKPSGKVHAGPAVRKLAREFGVDLALVKASGVRGRVTKDDVQNHVKSALQNPTVAGTGIPKVAEVDFSKFGEVESLPLNKIKLATAKNMTAAWLNVPQVTQFDQADITELEAFRKQVNSSGSIEQKLSAVPFVMKAVATAMKEFPQFNASLSADGKSLIYKKYTHIGVAVETPNGLLVPVIRDVDQKSITEIAQDLTDKAQKSRAGKLGLADMQGGCLSVSSLGGIGGTAFTPIVNAPEVAILGLSRAEMKPVWNGSEFVPKLILPLSLSYDHRVIDGAEAARFSQRLVTLLGDIRHLVL</sequence>
<dbReference type="Pfam" id="PF02817">
    <property type="entry name" value="E3_binding"/>
    <property type="match status" value="1"/>
</dbReference>
<comment type="caution">
    <text evidence="13">The sequence shown here is derived from an EMBL/GenBank/DDBJ whole genome shotgun (WGS) entry which is preliminary data.</text>
</comment>
<accession>A0A1Y5HPZ7</accession>
<dbReference type="InterPro" id="IPR000089">
    <property type="entry name" value="Biotin_lipoyl"/>
</dbReference>
<dbReference type="PANTHER" id="PTHR43178">
    <property type="entry name" value="DIHYDROLIPOAMIDE ACETYLTRANSFERASE COMPONENT OF PYRUVATE DEHYDROGENASE COMPLEX"/>
    <property type="match status" value="1"/>
</dbReference>
<evidence type="ECO:0000313" key="14">
    <source>
        <dbReference type="Proteomes" id="UP000227088"/>
    </source>
</evidence>
<dbReference type="InterPro" id="IPR023213">
    <property type="entry name" value="CAT-like_dom_sf"/>
</dbReference>
<dbReference type="InterPro" id="IPR001078">
    <property type="entry name" value="2-oxoacid_DH_actylTfrase"/>
</dbReference>
<evidence type="ECO:0000256" key="9">
    <source>
        <dbReference type="RuleBase" id="RU003423"/>
    </source>
</evidence>
<dbReference type="Proteomes" id="UP000227088">
    <property type="component" value="Unassembled WGS sequence"/>
</dbReference>
<keyword evidence="5 9" id="KW-0450">Lipoyl</keyword>
<dbReference type="Gene3D" id="2.40.50.100">
    <property type="match status" value="1"/>
</dbReference>
<dbReference type="InterPro" id="IPR011053">
    <property type="entry name" value="Single_hybrid_motif"/>
</dbReference>
<dbReference type="InterPro" id="IPR003016">
    <property type="entry name" value="2-oxoA_DH_lipoyl-BS"/>
</dbReference>
<dbReference type="InterPro" id="IPR004167">
    <property type="entry name" value="PSBD"/>
</dbReference>
<dbReference type="PROSITE" id="PS51826">
    <property type="entry name" value="PSBD"/>
    <property type="match status" value="1"/>
</dbReference>
<evidence type="ECO:0000256" key="5">
    <source>
        <dbReference type="ARBA" id="ARBA00022823"/>
    </source>
</evidence>
<feature type="domain" description="Lipoyl-binding" evidence="11">
    <location>
        <begin position="1"/>
        <end position="64"/>
    </location>
</feature>
<evidence type="ECO:0000256" key="1">
    <source>
        <dbReference type="ARBA" id="ARBA00001938"/>
    </source>
</evidence>
<dbReference type="Gene3D" id="3.30.559.10">
    <property type="entry name" value="Chloramphenicol acetyltransferase-like domain"/>
    <property type="match status" value="1"/>
</dbReference>
<dbReference type="FunFam" id="3.30.559.10:FF:000004">
    <property type="entry name" value="Acetyltransferase component of pyruvate dehydrogenase complex"/>
    <property type="match status" value="1"/>
</dbReference>
<dbReference type="GO" id="GO:0006086">
    <property type="term" value="P:pyruvate decarboxylation to acetyl-CoA"/>
    <property type="evidence" value="ECO:0007669"/>
    <property type="project" value="TreeGrafter"/>
</dbReference>
<dbReference type="SUPFAM" id="SSF52777">
    <property type="entry name" value="CoA-dependent acyltransferases"/>
    <property type="match status" value="1"/>
</dbReference>
<dbReference type="SUPFAM" id="SSF47005">
    <property type="entry name" value="Peripheral subunit-binding domain of 2-oxo acid dehydrogenase complex"/>
    <property type="match status" value="1"/>
</dbReference>
<evidence type="ECO:0000259" key="12">
    <source>
        <dbReference type="PROSITE" id="PS51826"/>
    </source>
</evidence>
<dbReference type="GO" id="GO:0004742">
    <property type="term" value="F:dihydrolipoyllysine-residue acetyltransferase activity"/>
    <property type="evidence" value="ECO:0007669"/>
    <property type="project" value="UniProtKB-EC"/>
</dbReference>
<comment type="cofactor">
    <cofactor evidence="1 9">
        <name>(R)-lipoate</name>
        <dbReference type="ChEBI" id="CHEBI:83088"/>
    </cofactor>
</comment>
<comment type="function">
    <text evidence="7">The pyruvate dehydrogenase complex catalyzes the overall conversion of pyruvate to acetyl-CoA and CO(2). It contains multiple copies of three enzymatic components: pyruvate dehydrogenase (E1), dihydrolipoamide acetyltransferase (E2) and lipoamide dehydrogenase (E3).</text>
</comment>
<dbReference type="Pfam" id="PF00198">
    <property type="entry name" value="2-oxoacid_dh"/>
    <property type="match status" value="1"/>
</dbReference>
<feature type="non-terminal residue" evidence="13">
    <location>
        <position position="1"/>
    </location>
</feature>
<reference evidence="14" key="1">
    <citation type="journal article" date="2017" name="Proc. Natl. Acad. Sci. U.S.A.">
        <title>Simulation of Deepwater Horizon oil plume reveals substrate specialization within a complex community of hydrocarbon degraders.</title>
        <authorList>
            <person name="Hu P."/>
            <person name="Dubinsky E.A."/>
            <person name="Probst A.J."/>
            <person name="Wang J."/>
            <person name="Sieber C.M.K."/>
            <person name="Tom L.M."/>
            <person name="Gardinali P."/>
            <person name="Banfield J.F."/>
            <person name="Atlas R.M."/>
            <person name="Andersen G.L."/>
        </authorList>
    </citation>
    <scope>NUCLEOTIDE SEQUENCE [LARGE SCALE GENOMIC DNA]</scope>
</reference>
<comment type="subunit">
    <text evidence="3">Forms a 24-polypeptide structural core with octahedral symmetry.</text>
</comment>
<evidence type="ECO:0000256" key="2">
    <source>
        <dbReference type="ARBA" id="ARBA00007317"/>
    </source>
</evidence>
<comment type="similarity">
    <text evidence="2 9">Belongs to the 2-oxoacid dehydrogenase family.</text>
</comment>
<organism evidence="13 14">
    <name type="scientific">Oleispira antarctica</name>
    <dbReference type="NCBI Taxonomy" id="188908"/>
    <lineage>
        <taxon>Bacteria</taxon>
        <taxon>Pseudomonadati</taxon>
        <taxon>Pseudomonadota</taxon>
        <taxon>Gammaproteobacteria</taxon>
        <taxon>Oceanospirillales</taxon>
        <taxon>Oceanospirillaceae</taxon>
        <taxon>Oleispira</taxon>
    </lineage>
</organism>
<dbReference type="Gene3D" id="4.10.320.10">
    <property type="entry name" value="E3-binding domain"/>
    <property type="match status" value="1"/>
</dbReference>
<dbReference type="CDD" id="cd06849">
    <property type="entry name" value="lipoyl_domain"/>
    <property type="match status" value="1"/>
</dbReference>
<dbReference type="InterPro" id="IPR050743">
    <property type="entry name" value="2-oxoacid_DH_E2_comp"/>
</dbReference>
<dbReference type="PROSITE" id="PS50968">
    <property type="entry name" value="BIOTINYL_LIPOYL"/>
    <property type="match status" value="1"/>
</dbReference>
<dbReference type="GO" id="GO:0031405">
    <property type="term" value="F:lipoic acid binding"/>
    <property type="evidence" value="ECO:0007669"/>
    <property type="project" value="TreeGrafter"/>
</dbReference>
<feature type="region of interest" description="Disordered" evidence="10">
    <location>
        <begin position="72"/>
        <end position="120"/>
    </location>
</feature>
<dbReference type="InterPro" id="IPR036625">
    <property type="entry name" value="E3-bd_dom_sf"/>
</dbReference>
<evidence type="ECO:0000256" key="7">
    <source>
        <dbReference type="ARBA" id="ARBA00025211"/>
    </source>
</evidence>
<evidence type="ECO:0000256" key="10">
    <source>
        <dbReference type="SAM" id="MobiDB-lite"/>
    </source>
</evidence>